<dbReference type="PANTHER" id="PTHR10707">
    <property type="entry name" value="CYTOCHROME C OXIDASE SUBUNIT IV"/>
    <property type="match status" value="1"/>
</dbReference>
<dbReference type="GO" id="GO:0045277">
    <property type="term" value="C:respiratory chain complex IV"/>
    <property type="evidence" value="ECO:0007669"/>
    <property type="project" value="InterPro"/>
</dbReference>
<protein>
    <recommendedName>
        <fullName evidence="11">Cytochrome c oxidase subunit IV</fullName>
    </recommendedName>
</protein>
<evidence type="ECO:0008006" key="11">
    <source>
        <dbReference type="Google" id="ProtNLM"/>
    </source>
</evidence>
<keyword evidence="2 9" id="KW-0812">Transmembrane</keyword>
<evidence type="ECO:0000256" key="6">
    <source>
        <dbReference type="ARBA" id="ARBA00023002"/>
    </source>
</evidence>
<keyword evidence="6" id="KW-0560">Oxidoreductase</keyword>
<evidence type="ECO:0000256" key="9">
    <source>
        <dbReference type="SAM" id="Phobius"/>
    </source>
</evidence>
<evidence type="ECO:0000256" key="1">
    <source>
        <dbReference type="ARBA" id="ARBA00004434"/>
    </source>
</evidence>
<organism evidence="10">
    <name type="scientific">Euplotes crassus</name>
    <dbReference type="NCBI Taxonomy" id="5936"/>
    <lineage>
        <taxon>Eukaryota</taxon>
        <taxon>Sar</taxon>
        <taxon>Alveolata</taxon>
        <taxon>Ciliophora</taxon>
        <taxon>Intramacronucleata</taxon>
        <taxon>Spirotrichea</taxon>
        <taxon>Hypotrichia</taxon>
        <taxon>Euplotida</taxon>
        <taxon>Euplotidae</taxon>
        <taxon>Moneuplotes</taxon>
    </lineage>
</organism>
<dbReference type="Pfam" id="PF02936">
    <property type="entry name" value="COX4"/>
    <property type="match status" value="1"/>
</dbReference>
<accession>A0A7S3NVQ9</accession>
<dbReference type="GO" id="GO:0016491">
    <property type="term" value="F:oxidoreductase activity"/>
    <property type="evidence" value="ECO:0007669"/>
    <property type="project" value="UniProtKB-KW"/>
</dbReference>
<keyword evidence="8 9" id="KW-0472">Membrane</keyword>
<name>A0A7S3NVQ9_EUPCR</name>
<sequence>MFARRGLQALRPFVRHGHGHAPAKKIDLNIPFEGVESRWAQLVPEQREVVTQQAKELMKGNWNNLSLNQKKTLYYVAFRSNEYPRTETGKVIGGIVLLLVATAGFFALTRSFAPAPPKTMTKEWKDAENEYAKKQNLNPISGISSEGYKGKGMNTSLTFQ</sequence>
<evidence type="ECO:0000256" key="3">
    <source>
        <dbReference type="ARBA" id="ARBA00022792"/>
    </source>
</evidence>
<keyword evidence="4" id="KW-0809">Transit peptide</keyword>
<dbReference type="AlphaFoldDB" id="A0A7S3NVQ9"/>
<evidence type="ECO:0000313" key="10">
    <source>
        <dbReference type="EMBL" id="CAE0383751.1"/>
    </source>
</evidence>
<evidence type="ECO:0000256" key="7">
    <source>
        <dbReference type="ARBA" id="ARBA00023128"/>
    </source>
</evidence>
<keyword evidence="3" id="KW-0999">Mitochondrion inner membrane</keyword>
<keyword evidence="5 9" id="KW-1133">Transmembrane helix</keyword>
<dbReference type="GO" id="GO:0006123">
    <property type="term" value="P:mitochondrial electron transport, cytochrome c to oxygen"/>
    <property type="evidence" value="ECO:0007669"/>
    <property type="project" value="InterPro"/>
</dbReference>
<proteinExistence type="predicted"/>
<reference evidence="10" key="1">
    <citation type="submission" date="2021-01" db="EMBL/GenBank/DDBJ databases">
        <authorList>
            <person name="Corre E."/>
            <person name="Pelletier E."/>
            <person name="Niang G."/>
            <person name="Scheremetjew M."/>
            <person name="Finn R."/>
            <person name="Kale V."/>
            <person name="Holt S."/>
            <person name="Cochrane G."/>
            <person name="Meng A."/>
            <person name="Brown T."/>
            <person name="Cohen L."/>
        </authorList>
    </citation>
    <scope>NUCLEOTIDE SEQUENCE</scope>
    <source>
        <strain evidence="10">CT5</strain>
    </source>
</reference>
<dbReference type="EMBL" id="HBIK01018374">
    <property type="protein sequence ID" value="CAE0383751.1"/>
    <property type="molecule type" value="Transcribed_RNA"/>
</dbReference>
<evidence type="ECO:0000256" key="4">
    <source>
        <dbReference type="ARBA" id="ARBA00022946"/>
    </source>
</evidence>
<evidence type="ECO:0000256" key="5">
    <source>
        <dbReference type="ARBA" id="ARBA00022989"/>
    </source>
</evidence>
<keyword evidence="7" id="KW-0496">Mitochondrion</keyword>
<dbReference type="SUPFAM" id="SSF81406">
    <property type="entry name" value="Mitochondrial cytochrome c oxidase subunit IV"/>
    <property type="match status" value="1"/>
</dbReference>
<gene>
    <name evidence="10" type="ORF">ECRA1380_LOCUS8714</name>
</gene>
<dbReference type="Gene3D" id="1.10.442.10">
    <property type="entry name" value="Cytochrome c oxidase subunit IV"/>
    <property type="match status" value="1"/>
</dbReference>
<feature type="transmembrane region" description="Helical" evidence="9">
    <location>
        <begin position="91"/>
        <end position="113"/>
    </location>
</feature>
<dbReference type="InterPro" id="IPR036639">
    <property type="entry name" value="Cyt_c_oxidase_su4_sf"/>
</dbReference>
<dbReference type="GO" id="GO:0005743">
    <property type="term" value="C:mitochondrial inner membrane"/>
    <property type="evidence" value="ECO:0007669"/>
    <property type="project" value="UniProtKB-SubCell"/>
</dbReference>
<evidence type="ECO:0000256" key="8">
    <source>
        <dbReference type="ARBA" id="ARBA00023136"/>
    </source>
</evidence>
<dbReference type="InterPro" id="IPR004203">
    <property type="entry name" value="Cyt_c_oxidase_su4_fam"/>
</dbReference>
<dbReference type="PANTHER" id="PTHR10707:SF10">
    <property type="entry name" value="CYTOCHROME C OXIDASE SUBUNIT 4"/>
    <property type="match status" value="1"/>
</dbReference>
<comment type="subcellular location">
    <subcellularLocation>
        <location evidence="1">Mitochondrion inner membrane</location>
        <topology evidence="1">Single-pass membrane protein</topology>
    </subcellularLocation>
</comment>
<evidence type="ECO:0000256" key="2">
    <source>
        <dbReference type="ARBA" id="ARBA00022692"/>
    </source>
</evidence>